<sequence length="284" mass="29560">MPATEESSAESPASPSNPASAVALVTGASRGIGREVAVALAREGLALGLTARDGDALAKVREECVAAGGQAVVAVAEVTSRDEVDAAVEAVRSAFGSVDLLVNNAGRIESREVPLWETDPEEWWAVVEADLRGPYLFARAVLPEMVARGRGRVVNVTSGAAIRDSAIYSAYGAAKAGLLRLTGSIVAAAGEAGVTAFDISPGHIETDMTRSMEMHQGRTSWTPPEAFTDLVVKVAQGRLDPLSGRYLRAGTDDVEALLPAAAELGRIDARTLRLRSYGPADPLG</sequence>
<organism evidence="4 5">
    <name type="scientific">Actinopolymorpha pittospori</name>
    <dbReference type="NCBI Taxonomy" id="648752"/>
    <lineage>
        <taxon>Bacteria</taxon>
        <taxon>Bacillati</taxon>
        <taxon>Actinomycetota</taxon>
        <taxon>Actinomycetes</taxon>
        <taxon>Propionibacteriales</taxon>
        <taxon>Actinopolymorphaceae</taxon>
        <taxon>Actinopolymorpha</taxon>
    </lineage>
</organism>
<dbReference type="PRINTS" id="PR00081">
    <property type="entry name" value="GDHRDH"/>
</dbReference>
<evidence type="ECO:0000313" key="4">
    <source>
        <dbReference type="EMBL" id="MBE1609559.1"/>
    </source>
</evidence>
<dbReference type="SUPFAM" id="SSF51735">
    <property type="entry name" value="NAD(P)-binding Rossmann-fold domains"/>
    <property type="match status" value="1"/>
</dbReference>
<keyword evidence="2" id="KW-0560">Oxidoreductase</keyword>
<dbReference type="Gene3D" id="3.40.50.720">
    <property type="entry name" value="NAD(P)-binding Rossmann-like Domain"/>
    <property type="match status" value="1"/>
</dbReference>
<name>A0A927RC64_9ACTN</name>
<dbReference type="Proteomes" id="UP000638648">
    <property type="component" value="Unassembled WGS sequence"/>
</dbReference>
<evidence type="ECO:0000256" key="2">
    <source>
        <dbReference type="ARBA" id="ARBA00023002"/>
    </source>
</evidence>
<dbReference type="InterPro" id="IPR036291">
    <property type="entry name" value="NAD(P)-bd_dom_sf"/>
</dbReference>
<accession>A0A927RC64</accession>
<dbReference type="InterPro" id="IPR002347">
    <property type="entry name" value="SDR_fam"/>
</dbReference>
<dbReference type="GO" id="GO:0016020">
    <property type="term" value="C:membrane"/>
    <property type="evidence" value="ECO:0007669"/>
    <property type="project" value="TreeGrafter"/>
</dbReference>
<evidence type="ECO:0000313" key="5">
    <source>
        <dbReference type="Proteomes" id="UP000638648"/>
    </source>
</evidence>
<evidence type="ECO:0000256" key="3">
    <source>
        <dbReference type="RuleBase" id="RU000363"/>
    </source>
</evidence>
<gene>
    <name evidence="4" type="ORF">HEB94_006407</name>
</gene>
<dbReference type="Pfam" id="PF00106">
    <property type="entry name" value="adh_short"/>
    <property type="match status" value="1"/>
</dbReference>
<evidence type="ECO:0000256" key="1">
    <source>
        <dbReference type="ARBA" id="ARBA00006484"/>
    </source>
</evidence>
<dbReference type="PANTHER" id="PTHR44196:SF1">
    <property type="entry name" value="DEHYDROGENASE_REDUCTASE SDR FAMILY MEMBER 7B"/>
    <property type="match status" value="1"/>
</dbReference>
<keyword evidence="5" id="KW-1185">Reference proteome</keyword>
<comment type="similarity">
    <text evidence="1 3">Belongs to the short-chain dehydrogenases/reductases (SDR) family.</text>
</comment>
<dbReference type="AlphaFoldDB" id="A0A927RC64"/>
<reference evidence="4" key="1">
    <citation type="submission" date="2020-10" db="EMBL/GenBank/DDBJ databases">
        <title>Sequencing the genomes of 1000 actinobacteria strains.</title>
        <authorList>
            <person name="Klenk H.-P."/>
        </authorList>
    </citation>
    <scope>NUCLEOTIDE SEQUENCE</scope>
    <source>
        <strain evidence="4">DSM 45354</strain>
    </source>
</reference>
<dbReference type="GO" id="GO:0016491">
    <property type="term" value="F:oxidoreductase activity"/>
    <property type="evidence" value="ECO:0007669"/>
    <property type="project" value="UniProtKB-KW"/>
</dbReference>
<dbReference type="PRINTS" id="PR00080">
    <property type="entry name" value="SDRFAMILY"/>
</dbReference>
<proteinExistence type="inferred from homology"/>
<dbReference type="PANTHER" id="PTHR44196">
    <property type="entry name" value="DEHYDROGENASE/REDUCTASE SDR FAMILY MEMBER 7B"/>
    <property type="match status" value="1"/>
</dbReference>
<comment type="caution">
    <text evidence="4">The sequence shown here is derived from an EMBL/GenBank/DDBJ whole genome shotgun (WGS) entry which is preliminary data.</text>
</comment>
<protein>
    <submittedName>
        <fullName evidence="4">NAD(P)-dependent dehydrogenase (Short-subunit alcohol dehydrogenase family)</fullName>
    </submittedName>
</protein>
<dbReference type="CDD" id="cd05233">
    <property type="entry name" value="SDR_c"/>
    <property type="match status" value="1"/>
</dbReference>
<dbReference type="EMBL" id="JADBEM010000001">
    <property type="protein sequence ID" value="MBE1609559.1"/>
    <property type="molecule type" value="Genomic_DNA"/>
</dbReference>
<dbReference type="RefSeq" id="WP_192753115.1">
    <property type="nucleotide sequence ID" value="NZ_BAABJL010000201.1"/>
</dbReference>